<organism evidence="6 7">
    <name type="scientific">Saprolegnia parasitica (strain CBS 223.65)</name>
    <dbReference type="NCBI Taxonomy" id="695850"/>
    <lineage>
        <taxon>Eukaryota</taxon>
        <taxon>Sar</taxon>
        <taxon>Stramenopiles</taxon>
        <taxon>Oomycota</taxon>
        <taxon>Saprolegniomycetes</taxon>
        <taxon>Saprolegniales</taxon>
        <taxon>Saprolegniaceae</taxon>
        <taxon>Saprolegnia</taxon>
    </lineage>
</organism>
<evidence type="ECO:0000313" key="6">
    <source>
        <dbReference type="EMBL" id="KDO16813.1"/>
    </source>
</evidence>
<dbReference type="Gene3D" id="3.20.20.80">
    <property type="entry name" value="Glycosidases"/>
    <property type="match status" value="1"/>
</dbReference>
<feature type="compositionally biased region" description="Basic residues" evidence="4">
    <location>
        <begin position="76"/>
        <end position="88"/>
    </location>
</feature>
<dbReference type="InterPro" id="IPR017853">
    <property type="entry name" value="GH"/>
</dbReference>
<sequence>MNSCDFSSAYYSFDDVVNDTNVTHDQATIIPLLRAAPAAQARALPLAMEPAGVPNAHGTQSTFTRPGCSTFPSLARRTRRGGSRRRTGRSSLRRESARPTRKPTLWRTSLDPADHPEVKIMLHLPGRSLRPRRLVPRPALQRPRHPRQSRQPPVVGWVDWNLLLDHNGGPNHLANTCDAPLVLTPDETSFVVQPMYYFLSHVSRSIPPGSKRIAAHVTYDALLAD</sequence>
<accession>A0A067BFB6</accession>
<dbReference type="AlphaFoldDB" id="A0A067BFB6"/>
<protein>
    <recommendedName>
        <fullName evidence="5">Glycosyl hydrolase family 30 TIM-barrel domain-containing protein</fullName>
    </recommendedName>
</protein>
<dbReference type="GeneID" id="24139232"/>
<comment type="similarity">
    <text evidence="1">Belongs to the glycosyl hydrolase 30 family.</text>
</comment>
<evidence type="ECO:0000256" key="3">
    <source>
        <dbReference type="ARBA" id="ARBA00022801"/>
    </source>
</evidence>
<gene>
    <name evidence="6" type="ORF">SPRG_17702</name>
</gene>
<dbReference type="KEGG" id="spar:SPRG_17702"/>
<keyword evidence="2" id="KW-0732">Signal</keyword>
<reference evidence="6 7" key="1">
    <citation type="journal article" date="2013" name="PLoS Genet.">
        <title>Distinctive expansion of potential virulence genes in the genome of the oomycete fish pathogen Saprolegnia parasitica.</title>
        <authorList>
            <person name="Jiang R.H."/>
            <person name="de Bruijn I."/>
            <person name="Haas B.J."/>
            <person name="Belmonte R."/>
            <person name="Lobach L."/>
            <person name="Christie J."/>
            <person name="van den Ackerveken G."/>
            <person name="Bottin A."/>
            <person name="Bulone V."/>
            <person name="Diaz-Moreno S.M."/>
            <person name="Dumas B."/>
            <person name="Fan L."/>
            <person name="Gaulin E."/>
            <person name="Govers F."/>
            <person name="Grenville-Briggs L.J."/>
            <person name="Horner N.R."/>
            <person name="Levin J.Z."/>
            <person name="Mammella M."/>
            <person name="Meijer H.J."/>
            <person name="Morris P."/>
            <person name="Nusbaum C."/>
            <person name="Oome S."/>
            <person name="Phillips A.J."/>
            <person name="van Rooyen D."/>
            <person name="Rzeszutek E."/>
            <person name="Saraiva M."/>
            <person name="Secombes C.J."/>
            <person name="Seidl M.F."/>
            <person name="Snel B."/>
            <person name="Stassen J.H."/>
            <person name="Sykes S."/>
            <person name="Tripathy S."/>
            <person name="van den Berg H."/>
            <person name="Vega-Arreguin J.C."/>
            <person name="Wawra S."/>
            <person name="Young S.K."/>
            <person name="Zeng Q."/>
            <person name="Dieguez-Uribeondo J."/>
            <person name="Russ C."/>
            <person name="Tyler B.M."/>
            <person name="van West P."/>
        </authorList>
    </citation>
    <scope>NUCLEOTIDE SEQUENCE [LARGE SCALE GENOMIC DNA]</scope>
    <source>
        <strain evidence="6 7">CBS 223.65</strain>
    </source>
</reference>
<dbReference type="SUPFAM" id="SSF51445">
    <property type="entry name" value="(Trans)glycosidases"/>
    <property type="match status" value="1"/>
</dbReference>
<evidence type="ECO:0000256" key="1">
    <source>
        <dbReference type="ARBA" id="ARBA00005382"/>
    </source>
</evidence>
<keyword evidence="3" id="KW-0378">Hydrolase</keyword>
<evidence type="ECO:0000256" key="4">
    <source>
        <dbReference type="SAM" id="MobiDB-lite"/>
    </source>
</evidence>
<dbReference type="PANTHER" id="PTHR11069">
    <property type="entry name" value="GLUCOSYLCERAMIDASE"/>
    <property type="match status" value="1"/>
</dbReference>
<proteinExistence type="inferred from homology"/>
<feature type="domain" description="Glycosyl hydrolase family 30 TIM-barrel" evidence="5">
    <location>
        <begin position="154"/>
        <end position="205"/>
    </location>
</feature>
<dbReference type="InterPro" id="IPR033453">
    <property type="entry name" value="Glyco_hydro_30_TIM-barrel"/>
</dbReference>
<keyword evidence="7" id="KW-1185">Reference proteome</keyword>
<evidence type="ECO:0000313" key="7">
    <source>
        <dbReference type="Proteomes" id="UP000030745"/>
    </source>
</evidence>
<name>A0A067BFB6_SAPPC</name>
<dbReference type="GO" id="GO:0006680">
    <property type="term" value="P:glucosylceramide catabolic process"/>
    <property type="evidence" value="ECO:0007669"/>
    <property type="project" value="TreeGrafter"/>
</dbReference>
<dbReference type="OrthoDB" id="2160638at2759"/>
<dbReference type="GO" id="GO:0004348">
    <property type="term" value="F:glucosylceramidase activity"/>
    <property type="evidence" value="ECO:0007669"/>
    <property type="project" value="InterPro"/>
</dbReference>
<evidence type="ECO:0000256" key="2">
    <source>
        <dbReference type="ARBA" id="ARBA00022729"/>
    </source>
</evidence>
<dbReference type="Pfam" id="PF02055">
    <property type="entry name" value="Glyco_hydro_30"/>
    <property type="match status" value="1"/>
</dbReference>
<dbReference type="InterPro" id="IPR001139">
    <property type="entry name" value="Glyco_hydro_30"/>
</dbReference>
<dbReference type="Proteomes" id="UP000030745">
    <property type="component" value="Unassembled WGS sequence"/>
</dbReference>
<feature type="region of interest" description="Disordered" evidence="4">
    <location>
        <begin position="52"/>
        <end position="111"/>
    </location>
</feature>
<evidence type="ECO:0000259" key="5">
    <source>
        <dbReference type="Pfam" id="PF02055"/>
    </source>
</evidence>
<dbReference type="RefSeq" id="XP_012212479.1">
    <property type="nucleotide sequence ID" value="XM_012357089.1"/>
</dbReference>
<dbReference type="VEuPathDB" id="FungiDB:SPRG_17702"/>
<dbReference type="PANTHER" id="PTHR11069:SF23">
    <property type="entry name" value="LYSOSOMAL ACID GLUCOSYLCERAMIDASE"/>
    <property type="match status" value="1"/>
</dbReference>
<dbReference type="GO" id="GO:0016020">
    <property type="term" value="C:membrane"/>
    <property type="evidence" value="ECO:0007669"/>
    <property type="project" value="GOC"/>
</dbReference>
<dbReference type="EMBL" id="KK583914">
    <property type="protein sequence ID" value="KDO16813.1"/>
    <property type="molecule type" value="Genomic_DNA"/>
</dbReference>